<keyword evidence="5" id="KW-0812">Transmembrane</keyword>
<dbReference type="Pfam" id="PF01762">
    <property type="entry name" value="Galactosyl_T"/>
    <property type="match status" value="1"/>
</dbReference>
<comment type="subcellular location">
    <subcellularLocation>
        <location evidence="1">Golgi apparatus membrane</location>
        <topology evidence="1">Single-pass type II membrane protein</topology>
    </subcellularLocation>
</comment>
<keyword evidence="9" id="KW-0472">Membrane</keyword>
<dbReference type="RefSeq" id="XP_002731618.1">
    <property type="nucleotide sequence ID" value="XM_002731572.1"/>
</dbReference>
<evidence type="ECO:0000256" key="9">
    <source>
        <dbReference type="ARBA" id="ARBA00023136"/>
    </source>
</evidence>
<evidence type="ECO:0000256" key="3">
    <source>
        <dbReference type="ARBA" id="ARBA00022676"/>
    </source>
</evidence>
<comment type="similarity">
    <text evidence="2">Belongs to the glycosyltransferase 31 family.</text>
</comment>
<dbReference type="PANTHER" id="PTHR11214">
    <property type="entry name" value="BETA-1,3-N-ACETYLGLUCOSAMINYLTRANSFERASE"/>
    <property type="match status" value="1"/>
</dbReference>
<keyword evidence="10" id="KW-1185">Reference proteome</keyword>
<gene>
    <name evidence="11" type="primary">LOC100371092</name>
</gene>
<dbReference type="GeneID" id="100371092"/>
<evidence type="ECO:0000256" key="1">
    <source>
        <dbReference type="ARBA" id="ARBA00004323"/>
    </source>
</evidence>
<organism evidence="10 11">
    <name type="scientific">Saccoglossus kowalevskii</name>
    <name type="common">Acorn worm</name>
    <dbReference type="NCBI Taxonomy" id="10224"/>
    <lineage>
        <taxon>Eukaryota</taxon>
        <taxon>Metazoa</taxon>
        <taxon>Hemichordata</taxon>
        <taxon>Enteropneusta</taxon>
        <taxon>Harrimaniidae</taxon>
        <taxon>Saccoglossus</taxon>
    </lineage>
</organism>
<name>A0ABM0GK39_SACKO</name>
<evidence type="ECO:0000256" key="7">
    <source>
        <dbReference type="ARBA" id="ARBA00022989"/>
    </source>
</evidence>
<evidence type="ECO:0000256" key="8">
    <source>
        <dbReference type="ARBA" id="ARBA00023034"/>
    </source>
</evidence>
<protein>
    <submittedName>
        <fullName evidence="11">Uncharacterized protein LOC100371092</fullName>
    </submittedName>
</protein>
<accession>A0ABM0GK39</accession>
<evidence type="ECO:0000256" key="5">
    <source>
        <dbReference type="ARBA" id="ARBA00022692"/>
    </source>
</evidence>
<evidence type="ECO:0000313" key="11">
    <source>
        <dbReference type="RefSeq" id="XP_002731618.1"/>
    </source>
</evidence>
<keyword evidence="3" id="KW-0328">Glycosyltransferase</keyword>
<reference evidence="11" key="1">
    <citation type="submission" date="2025-08" db="UniProtKB">
        <authorList>
            <consortium name="RefSeq"/>
        </authorList>
    </citation>
    <scope>IDENTIFICATION</scope>
    <source>
        <tissue evidence="11">Testes</tissue>
    </source>
</reference>
<proteinExistence type="inferred from homology"/>
<evidence type="ECO:0000256" key="2">
    <source>
        <dbReference type="ARBA" id="ARBA00008661"/>
    </source>
</evidence>
<dbReference type="Proteomes" id="UP000694865">
    <property type="component" value="Unplaced"/>
</dbReference>
<evidence type="ECO:0000256" key="6">
    <source>
        <dbReference type="ARBA" id="ARBA00022968"/>
    </source>
</evidence>
<sequence length="628" mass="72970">MSRISFVFLFKVIVAASILIFLLELHANDKAVIQYMNILQRHKTNNGHVVYVRVDKNKVPHHKLAITDVKDRDSAFQQPKNSDMGIDHLPSNFAFLINPARKCSFTNSTSESVILVGVESAPSHFDSRSAIRQTWANRNLQKNHSTRVVFLVGIPESVEIQEELSRESLEYDDIVQGSFQEHYRNLTRKTIMFLRWSYYFCLSANFVIKTDDDVFVNLMIIVPQLSLMPKGDIYLGQHQGNPRVIRDPQNKWYTSYDVYPDEYYPSYNIGALYIISGDLSRRCYEYISENRTGYISSEDAYIGVIMSKLGVPLSTYSIFDLDGATLNQPYLYWEYPVIHDVSARMMLEYWSSLEQIRSRDIDKIFNDNTNAEMTILEDIFLAIVVTTPASQQRWRNNYRQVVKPASIIKNNSVDVIQVVCKTDNEIVNILSEHESLYYKDMVRGDILCEEDNMYEGHVFAINWAKDKLFSQYIMFINSGRVHINLYTLLDLFNQTNDNIDVAFFCEGERCSCNGLQSNTIMKCGLKDMACVEDMASLQLFAILTSRNLLSHFDRIDIRKTEYMVVRSRLFTYESRRKGITGFACGFRQSYFAEFWRGKPNFYDLPWLSIDCDNKKYRNLVPEPEVYVC</sequence>
<keyword evidence="8" id="KW-0333">Golgi apparatus</keyword>
<keyword evidence="4" id="KW-0808">Transferase</keyword>
<evidence type="ECO:0000256" key="4">
    <source>
        <dbReference type="ARBA" id="ARBA00022679"/>
    </source>
</evidence>
<dbReference type="PANTHER" id="PTHR11214:SF314">
    <property type="entry name" value="HEXOSYLTRANSFERASE"/>
    <property type="match status" value="1"/>
</dbReference>
<keyword evidence="7" id="KW-1133">Transmembrane helix</keyword>
<dbReference type="InterPro" id="IPR002659">
    <property type="entry name" value="Glyco_trans_31"/>
</dbReference>
<dbReference type="Gene3D" id="3.90.550.50">
    <property type="match status" value="1"/>
</dbReference>
<keyword evidence="6" id="KW-0735">Signal-anchor</keyword>
<evidence type="ECO:0000313" key="10">
    <source>
        <dbReference type="Proteomes" id="UP000694865"/>
    </source>
</evidence>